<dbReference type="EMBL" id="BKCJ011329391">
    <property type="protein sequence ID" value="GFD21391.1"/>
    <property type="molecule type" value="Genomic_DNA"/>
</dbReference>
<protein>
    <submittedName>
        <fullName evidence="1">Uncharacterized protein</fullName>
    </submittedName>
</protein>
<accession>A0A699UI58</accession>
<comment type="caution">
    <text evidence="1">The sequence shown here is derived from an EMBL/GenBank/DDBJ whole genome shotgun (WGS) entry which is preliminary data.</text>
</comment>
<feature type="non-terminal residue" evidence="1">
    <location>
        <position position="1"/>
    </location>
</feature>
<reference evidence="1" key="1">
    <citation type="journal article" date="2019" name="Sci. Rep.">
        <title>Draft genome of Tanacetum cinerariifolium, the natural source of mosquito coil.</title>
        <authorList>
            <person name="Yamashiro T."/>
            <person name="Shiraishi A."/>
            <person name="Satake H."/>
            <person name="Nakayama K."/>
        </authorList>
    </citation>
    <scope>NUCLEOTIDE SEQUENCE</scope>
</reference>
<dbReference type="AlphaFoldDB" id="A0A699UI58"/>
<gene>
    <name evidence="1" type="ORF">Tci_893360</name>
</gene>
<organism evidence="1">
    <name type="scientific">Tanacetum cinerariifolium</name>
    <name type="common">Dalmatian daisy</name>
    <name type="synonym">Chrysanthemum cinerariifolium</name>
    <dbReference type="NCBI Taxonomy" id="118510"/>
    <lineage>
        <taxon>Eukaryota</taxon>
        <taxon>Viridiplantae</taxon>
        <taxon>Streptophyta</taxon>
        <taxon>Embryophyta</taxon>
        <taxon>Tracheophyta</taxon>
        <taxon>Spermatophyta</taxon>
        <taxon>Magnoliopsida</taxon>
        <taxon>eudicotyledons</taxon>
        <taxon>Gunneridae</taxon>
        <taxon>Pentapetalae</taxon>
        <taxon>asterids</taxon>
        <taxon>campanulids</taxon>
        <taxon>Asterales</taxon>
        <taxon>Asteraceae</taxon>
        <taxon>Asteroideae</taxon>
        <taxon>Anthemideae</taxon>
        <taxon>Anthemidinae</taxon>
        <taxon>Tanacetum</taxon>
    </lineage>
</organism>
<evidence type="ECO:0000313" key="1">
    <source>
        <dbReference type="EMBL" id="GFD21391.1"/>
    </source>
</evidence>
<sequence length="41" mass="4680">LEDITYFDDENDVGAKANFNNLKTSITEELKRVHQALKDPS</sequence>
<name>A0A699UI58_TANCI</name>
<proteinExistence type="predicted"/>